<feature type="domain" description="Vacuolar import/degradation Vid27 C-terminal" evidence="1">
    <location>
        <begin position="151"/>
        <end position="468"/>
    </location>
</feature>
<organism evidence="4">
    <name type="scientific">Selaginella moellendorffii</name>
    <name type="common">Spikemoss</name>
    <dbReference type="NCBI Taxonomy" id="88036"/>
    <lineage>
        <taxon>Eukaryota</taxon>
        <taxon>Viridiplantae</taxon>
        <taxon>Streptophyta</taxon>
        <taxon>Embryophyta</taxon>
        <taxon>Tracheophyta</taxon>
        <taxon>Lycopodiopsida</taxon>
        <taxon>Selaginellales</taxon>
        <taxon>Selaginellaceae</taxon>
        <taxon>Selaginella</taxon>
    </lineage>
</organism>
<dbReference type="InterPro" id="IPR040458">
    <property type="entry name" value="Vid27"/>
</dbReference>
<accession>D8SC28</accession>
<dbReference type="eggNOG" id="KOG2395">
    <property type="taxonomic scope" value="Eukaryota"/>
</dbReference>
<proteinExistence type="predicted"/>
<dbReference type="Gene3D" id="2.130.10.10">
    <property type="entry name" value="YVTN repeat-like/Quinoprotein amine dehydrogenase"/>
    <property type="match status" value="1"/>
</dbReference>
<dbReference type="InterPro" id="IPR055559">
    <property type="entry name" value="CYPRO4_DUF7135"/>
</dbReference>
<dbReference type="Gramene" id="EFJ18113">
    <property type="protein sequence ID" value="EFJ18113"/>
    <property type="gene ID" value="SELMODRAFT_154156"/>
</dbReference>
<reference evidence="3 4" key="1">
    <citation type="journal article" date="2011" name="Science">
        <title>The Selaginella genome identifies genetic changes associated with the evolution of vascular plants.</title>
        <authorList>
            <person name="Banks J.A."/>
            <person name="Nishiyama T."/>
            <person name="Hasebe M."/>
            <person name="Bowman J.L."/>
            <person name="Gribskov M."/>
            <person name="dePamphilis C."/>
            <person name="Albert V.A."/>
            <person name="Aono N."/>
            <person name="Aoyama T."/>
            <person name="Ambrose B.A."/>
            <person name="Ashton N.W."/>
            <person name="Axtell M.J."/>
            <person name="Barker E."/>
            <person name="Barker M.S."/>
            <person name="Bennetzen J.L."/>
            <person name="Bonawitz N.D."/>
            <person name="Chapple C."/>
            <person name="Cheng C."/>
            <person name="Correa L.G."/>
            <person name="Dacre M."/>
            <person name="DeBarry J."/>
            <person name="Dreyer I."/>
            <person name="Elias M."/>
            <person name="Engstrom E.M."/>
            <person name="Estelle M."/>
            <person name="Feng L."/>
            <person name="Finet C."/>
            <person name="Floyd S.K."/>
            <person name="Frommer W.B."/>
            <person name="Fujita T."/>
            <person name="Gramzow L."/>
            <person name="Gutensohn M."/>
            <person name="Harholt J."/>
            <person name="Hattori M."/>
            <person name="Heyl A."/>
            <person name="Hirai T."/>
            <person name="Hiwatashi Y."/>
            <person name="Ishikawa M."/>
            <person name="Iwata M."/>
            <person name="Karol K.G."/>
            <person name="Koehler B."/>
            <person name="Kolukisaoglu U."/>
            <person name="Kubo M."/>
            <person name="Kurata T."/>
            <person name="Lalonde S."/>
            <person name="Li K."/>
            <person name="Li Y."/>
            <person name="Litt A."/>
            <person name="Lyons E."/>
            <person name="Manning G."/>
            <person name="Maruyama T."/>
            <person name="Michael T.P."/>
            <person name="Mikami K."/>
            <person name="Miyazaki S."/>
            <person name="Morinaga S."/>
            <person name="Murata T."/>
            <person name="Mueller-Roeber B."/>
            <person name="Nelson D.R."/>
            <person name="Obara M."/>
            <person name="Oguri Y."/>
            <person name="Olmstead R.G."/>
            <person name="Onodera N."/>
            <person name="Petersen B.L."/>
            <person name="Pils B."/>
            <person name="Prigge M."/>
            <person name="Rensing S.A."/>
            <person name="Riano-Pachon D.M."/>
            <person name="Roberts A.W."/>
            <person name="Sato Y."/>
            <person name="Scheller H.V."/>
            <person name="Schulz B."/>
            <person name="Schulz C."/>
            <person name="Shakirov E.V."/>
            <person name="Shibagaki N."/>
            <person name="Shinohara N."/>
            <person name="Shippen D.E."/>
            <person name="Soerensen I."/>
            <person name="Sotooka R."/>
            <person name="Sugimoto N."/>
            <person name="Sugita M."/>
            <person name="Sumikawa N."/>
            <person name="Tanurdzic M."/>
            <person name="Theissen G."/>
            <person name="Ulvskov P."/>
            <person name="Wakazuki S."/>
            <person name="Weng J.K."/>
            <person name="Willats W.W."/>
            <person name="Wipf D."/>
            <person name="Wolf P.G."/>
            <person name="Yang L."/>
            <person name="Zimmer A.D."/>
            <person name="Zhu Q."/>
            <person name="Mitros T."/>
            <person name="Hellsten U."/>
            <person name="Loque D."/>
            <person name="Otillar R."/>
            <person name="Salamov A."/>
            <person name="Schmutz J."/>
            <person name="Shapiro H."/>
            <person name="Lindquist E."/>
            <person name="Lucas S."/>
            <person name="Rokhsar D."/>
            <person name="Grigoriev I.V."/>
        </authorList>
    </citation>
    <scope>NUCLEOTIDE SEQUENCE [LARGE SCALE GENOMIC DNA]</scope>
</reference>
<dbReference type="InterPro" id="IPR036322">
    <property type="entry name" value="WD40_repeat_dom_sf"/>
</dbReference>
<dbReference type="InterPro" id="IPR015943">
    <property type="entry name" value="WD40/YVTN_repeat-like_dom_sf"/>
</dbReference>
<sequence length="522" mass="58633">MRESELQEGSEVDDDEYMDEAEGSGHFDHWLLCVGTRIRAKVDQRLQMKFYSDQQRVDFVFQGVWAMRFPSQEDYKDFTTEYHNCVFENSYQLEATEENKVKVFGKDFIGWVKPQDADESIWEDAEETLEQGQVKDLKQTYIDELNEGIRSLALGAKDNSFLVSDSRVEAFRNTPTGLQGKKASVRLGGSSSDSFSTPKKAMLIRGEANMMLLSPAKDGKNHSTNVRQLDLESGKTVAEWKFEKDGTPITMRDVTNDSKSAQLDSSLSTFLGLDDNRLCRWDMRDRHGIVQDIASPVLNWNEGHQFARGTNFQCFASTGDGAVVVGSKDGKIRLYGKTSMRQAKTAFPGLGSPITHVDVTYDGHWVLGTTDTYLILMSTLFIDKDGSMKTGFTGRMGSKGHKLATPRLLKLTPVDAFAAGKNQKFHGGHFSWVTEGGREERHLVVSVGNYTVIWDFKRVKQSQHNCYKNAGEGLKSCYCYKIVPKEDNIVDSMFMHDNFVTGKSPEAPLIVATPKHVTSFNI</sequence>
<dbReference type="PANTHER" id="PTHR31913">
    <property type="entry name" value="VACUOLAR IMPORT AND DEGRADATION PROTEIN 27"/>
    <property type="match status" value="1"/>
</dbReference>
<name>D8SC28_SELML</name>
<evidence type="ECO:0000313" key="3">
    <source>
        <dbReference type="EMBL" id="EFJ18113.1"/>
    </source>
</evidence>
<dbReference type="HOGENOM" id="CLU_030219_0_0_1"/>
<dbReference type="InParanoid" id="D8SC28"/>
<evidence type="ECO:0000259" key="1">
    <source>
        <dbReference type="Pfam" id="PF08553"/>
    </source>
</evidence>
<dbReference type="GO" id="GO:0005737">
    <property type="term" value="C:cytoplasm"/>
    <property type="evidence" value="ECO:0000318"/>
    <property type="project" value="GO_Central"/>
</dbReference>
<dbReference type="InterPro" id="IPR013863">
    <property type="entry name" value="VID27_C"/>
</dbReference>
<evidence type="ECO:0000259" key="2">
    <source>
        <dbReference type="Pfam" id="PF23581"/>
    </source>
</evidence>
<dbReference type="FunCoup" id="D8SC28">
    <property type="interactions" value="1896"/>
</dbReference>
<dbReference type="PANTHER" id="PTHR31913:SF0">
    <property type="entry name" value="VACUOLAR IMPORT AND DEGRADATION PROTEIN 27"/>
    <property type="match status" value="1"/>
</dbReference>
<dbReference type="KEGG" id="smo:SELMODRAFT_154156"/>
<keyword evidence="4" id="KW-1185">Reference proteome</keyword>
<protein>
    <submittedName>
        <fullName evidence="3">Uncharacterized protein</fullName>
    </submittedName>
</protein>
<evidence type="ECO:0000313" key="4">
    <source>
        <dbReference type="Proteomes" id="UP000001514"/>
    </source>
</evidence>
<dbReference type="Pfam" id="PF23581">
    <property type="entry name" value="DUF7135"/>
    <property type="match status" value="1"/>
</dbReference>
<dbReference type="Pfam" id="PF08553">
    <property type="entry name" value="VID27"/>
    <property type="match status" value="1"/>
</dbReference>
<dbReference type="EMBL" id="GL377611">
    <property type="protein sequence ID" value="EFJ18113.1"/>
    <property type="molecule type" value="Genomic_DNA"/>
</dbReference>
<dbReference type="Proteomes" id="UP000001514">
    <property type="component" value="Unassembled WGS sequence"/>
</dbReference>
<dbReference type="GO" id="GO:0005634">
    <property type="term" value="C:nucleus"/>
    <property type="evidence" value="ECO:0000318"/>
    <property type="project" value="GO_Central"/>
</dbReference>
<feature type="domain" description="DUF7135" evidence="2">
    <location>
        <begin position="10"/>
        <end position="105"/>
    </location>
</feature>
<dbReference type="SUPFAM" id="SSF50978">
    <property type="entry name" value="WD40 repeat-like"/>
    <property type="match status" value="1"/>
</dbReference>
<dbReference type="OMA" id="DADESIW"/>
<dbReference type="FunFam" id="2.130.10.10:FF:001330">
    <property type="entry name" value="Protein CYPRO4"/>
    <property type="match status" value="1"/>
</dbReference>
<gene>
    <name evidence="3" type="ORF">SELMODRAFT_154156</name>
</gene>
<dbReference type="AlphaFoldDB" id="D8SC28"/>
<dbReference type="OrthoDB" id="10251113at2759"/>